<dbReference type="EMBL" id="MZGU01000003">
    <property type="protein sequence ID" value="PWB86672.1"/>
    <property type="molecule type" value="Genomic_DNA"/>
</dbReference>
<organism evidence="1 2">
    <name type="scientific">Methanobrevibacter woesei</name>
    <dbReference type="NCBI Taxonomy" id="190976"/>
    <lineage>
        <taxon>Archaea</taxon>
        <taxon>Methanobacteriati</taxon>
        <taxon>Methanobacteriota</taxon>
        <taxon>Methanomada group</taxon>
        <taxon>Methanobacteria</taxon>
        <taxon>Methanobacteriales</taxon>
        <taxon>Methanobacteriaceae</taxon>
        <taxon>Methanobrevibacter</taxon>
    </lineage>
</organism>
<accession>A0A2U1S8Q5</accession>
<evidence type="ECO:0000313" key="1">
    <source>
        <dbReference type="EMBL" id="PWB86672.1"/>
    </source>
</evidence>
<dbReference type="Proteomes" id="UP000245577">
    <property type="component" value="Unassembled WGS sequence"/>
</dbReference>
<dbReference type="OrthoDB" id="50358at2157"/>
<sequence length="132" mass="15392">MKLKLRGHHLLCLQGFQGYGYDEDFVENMCEINRLRKLEDTYIKVVNSPDDICKACPNLVDNKCIDDKNNDKIIAMDNVVLSKIDSDKTYNSVDLFNEISQIFNTLESVEESCLNCSWWEQCLFVKKLENNR</sequence>
<protein>
    <recommendedName>
        <fullName evidence="3">DUF1284 domain-containing protein</fullName>
    </recommendedName>
</protein>
<name>A0A2U1S8Q5_9EURY</name>
<dbReference type="Pfam" id="PF06935">
    <property type="entry name" value="DUF1284"/>
    <property type="match status" value="1"/>
</dbReference>
<dbReference type="RefSeq" id="WP_116669203.1">
    <property type="nucleotide sequence ID" value="NZ_MZGU01000003.1"/>
</dbReference>
<dbReference type="InterPro" id="IPR009702">
    <property type="entry name" value="DUF1284"/>
</dbReference>
<keyword evidence="2" id="KW-1185">Reference proteome</keyword>
<dbReference type="AlphaFoldDB" id="A0A2U1S8Q5"/>
<evidence type="ECO:0000313" key="2">
    <source>
        <dbReference type="Proteomes" id="UP000245577"/>
    </source>
</evidence>
<reference evidence="1 2" key="1">
    <citation type="submission" date="2017-03" db="EMBL/GenBank/DDBJ databases">
        <title>Genome sequence of Methanobrevibacter wosei.</title>
        <authorList>
            <person name="Poehlein A."/>
            <person name="Seedorf H."/>
            <person name="Daniel R."/>
        </authorList>
    </citation>
    <scope>NUCLEOTIDE SEQUENCE [LARGE SCALE GENOMIC DNA]</scope>
    <source>
        <strain evidence="1 2">DSM 11979</strain>
    </source>
</reference>
<proteinExistence type="predicted"/>
<comment type="caution">
    <text evidence="1">The sequence shown here is derived from an EMBL/GenBank/DDBJ whole genome shotgun (WGS) entry which is preliminary data.</text>
</comment>
<gene>
    <name evidence="1" type="ORF">MBBWO_03850</name>
</gene>
<evidence type="ECO:0008006" key="3">
    <source>
        <dbReference type="Google" id="ProtNLM"/>
    </source>
</evidence>